<feature type="region of interest" description="Disordered" evidence="1">
    <location>
        <begin position="509"/>
        <end position="530"/>
    </location>
</feature>
<feature type="domain" description="C2H2-type" evidence="2">
    <location>
        <begin position="964"/>
        <end position="987"/>
    </location>
</feature>
<feature type="region of interest" description="Disordered" evidence="1">
    <location>
        <begin position="341"/>
        <end position="361"/>
    </location>
</feature>
<dbReference type="PROSITE" id="PS00028">
    <property type="entry name" value="ZINC_FINGER_C2H2_1"/>
    <property type="match status" value="1"/>
</dbReference>
<dbReference type="Pfam" id="PF26082">
    <property type="entry name" value="zf-C2H2_AcuF"/>
    <property type="match status" value="1"/>
</dbReference>
<evidence type="ECO:0000259" key="2">
    <source>
        <dbReference type="PROSITE" id="PS00028"/>
    </source>
</evidence>
<dbReference type="PANTHER" id="PTHR35391">
    <property type="entry name" value="C2H2-TYPE DOMAIN-CONTAINING PROTEIN-RELATED"/>
    <property type="match status" value="1"/>
</dbReference>
<sequence length="1420" mass="156244">MSAATSSPPSIENLSRNLSAFNGQINNGDHFVSNPSNGEEELSLNSRGDSVTVNLSVLEIHCPSDHLSRKDFNTHSLSVSPINCPPLDASTDDPTYPQPNTNPASNIYSPASHQDFLSPSGYADNGYSDLSCYGSPEVDEPFFLEPEFGLHFEFEQSTLSVSNSFQRHPPQHTGPVKLRNERSLETTTSASQLLSPVLTNTPSPPFTVQNLDYTGMGDAKDMAYRPSRLDIPAHRFQQTPTLTTTSPCSDTLEVNSVFHGDRATSPIVKVSSYTRGDSPSRPDGPVSQRPGKRGRTVLSSSHLAPSDNGHEHEDESDDHYFSLHYKSISVPASSLRADDGSWIANPSTGQSGLEPASRGDAYVPTIKEMEEQRRRDQKNADVELWLSVSEANSEVEDNSNPGRRSRRRHKSITLRRRARSTGDPSGIDWHIFDDSNIPGPGVLLDENTGLEDTDDDTDADSSVSVPESPPASMGVIAPVELDNTDPFPPAKDIEVQHREPLPRQFIRARPWQDPPNNSRFGNTNHQPPSSNAAVMRFLSASQNIETASRTATWGTRRLSESDASSLPRGSFSSFSSDKEKKHTRRGSILDHASKLLLPKRSNSSAKRKLAESVQQQPSTESVDKAKIKDSRDGGISASLLPQRKPSFTRSTKSPLITGNAVLAMTGHIAAVSGRSPVGVSSPNSSSTPWNNFMRRSRSKSDLTKCSRSPASGGLVALMTTYGGPPVPTLASPLQDITPSPKSRRCLNEDEDEDDENEAMGDKGVAMDFTVRADPIVPTLEGFKTQIQQLNPRLLPVLVERIAQEQVRRYKKLVELKVQHNQAVRMQKCSAGKHCFDQGGDATMLPPRISSKDPDSTCTQFQVLGSADPDVNFSSFGESAVTAALFPPAVPLPPVKRLPAQFECSLCFKVKTFQKPSDWTKHVHEDVMPFTCTFPKCTEPKSFKRKADWVRHESERHRQLEWWTCSIPDCSHTCYRKDNFVQHLVREHKMPEPKVKTSRGRGNGNGKQPHNQKFLASEQGLDHVWKLVEECHHTTTKQPKDEACRFCGNVCNSWKKLSVHMAKHMEQIAMPVLALVTQRTASADTIISPIYIGNHTTQRQPGVAHPPTSPLPGGGTHYSHSFQSDQVTAANIDHSAFYNSVPQNSELYAAAQSPLLSGHLHPHNDHTAVPKGMGGRSALDGGLNYSLSPYSQISQTRSPSPHGRPITTDGHHQLSPHFASTPYPPPYNAMSRRDDVSLPDTTQAPVVSATYGLDISANVSVSTAYDNHQQMYASPIENLGYVYQQGQDPIDQSGGLHYTEAPAGMRYLEMSGPSDGAADLTEGYPMQPNSGQSQCQNQQQQQSTRLVSERNTTAKYLSQVGQLCIFDVRESNRLVATHDWLSLITQRIKFSPSRTSKNRQRLFSSLHLSEATKRGSDKMRI</sequence>
<name>A0A1D2JKV6_PARBR</name>
<feature type="region of interest" description="Disordered" evidence="1">
    <location>
        <begin position="547"/>
        <end position="652"/>
    </location>
</feature>
<evidence type="ECO:0000256" key="1">
    <source>
        <dbReference type="SAM" id="MobiDB-lite"/>
    </source>
</evidence>
<feature type="compositionally biased region" description="Low complexity" evidence="1">
    <location>
        <begin position="674"/>
        <end position="691"/>
    </location>
</feature>
<feature type="region of interest" description="Disordered" evidence="1">
    <location>
        <begin position="391"/>
        <end position="473"/>
    </location>
</feature>
<protein>
    <recommendedName>
        <fullName evidence="2">C2H2-type domain-containing protein</fullName>
    </recommendedName>
</protein>
<comment type="caution">
    <text evidence="3">The sequence shown here is derived from an EMBL/GenBank/DDBJ whole genome shotgun (WGS) entry which is preliminary data.</text>
</comment>
<feature type="region of interest" description="Disordered" evidence="1">
    <location>
        <begin position="726"/>
        <end position="758"/>
    </location>
</feature>
<feature type="compositionally biased region" description="Basic residues" evidence="1">
    <location>
        <begin position="403"/>
        <end position="419"/>
    </location>
</feature>
<evidence type="ECO:0000313" key="3">
    <source>
        <dbReference type="EMBL" id="ODH39816.1"/>
    </source>
</evidence>
<feature type="region of interest" description="Disordered" evidence="1">
    <location>
        <begin position="26"/>
        <end position="45"/>
    </location>
</feature>
<gene>
    <name evidence="3" type="ORF">ACO22_01759</name>
</gene>
<reference evidence="3 4" key="1">
    <citation type="submission" date="2016-06" db="EMBL/GenBank/DDBJ databases">
        <authorList>
            <person name="Kjaerup R.B."/>
            <person name="Dalgaard T.S."/>
            <person name="Juul-Madsen H.R."/>
        </authorList>
    </citation>
    <scope>NUCLEOTIDE SEQUENCE [LARGE SCALE GENOMIC DNA]</scope>
    <source>
        <strain evidence="3 4">Pb300</strain>
    </source>
</reference>
<feature type="compositionally biased region" description="Low complexity" evidence="1">
    <location>
        <begin position="460"/>
        <end position="472"/>
    </location>
</feature>
<feature type="region of interest" description="Disordered" evidence="1">
    <location>
        <begin position="269"/>
        <end position="316"/>
    </location>
</feature>
<evidence type="ECO:0000313" key="4">
    <source>
        <dbReference type="Proteomes" id="UP000242814"/>
    </source>
</evidence>
<dbReference type="VEuPathDB" id="FungiDB:PADG_02451"/>
<feature type="region of interest" description="Disordered" evidence="1">
    <location>
        <begin position="674"/>
        <end position="707"/>
    </location>
</feature>
<accession>A0A1D2JKV6</accession>
<dbReference type="PANTHER" id="PTHR35391:SF3">
    <property type="entry name" value="FINGER DOMAIN PROTEIN, PUTATIVE (AFU_ORTHOLOGUE AFUA_8G04300)-RELATED"/>
    <property type="match status" value="1"/>
</dbReference>
<dbReference type="InterPro" id="IPR013087">
    <property type="entry name" value="Znf_C2H2_type"/>
</dbReference>
<feature type="region of interest" description="Disordered" evidence="1">
    <location>
        <begin position="1185"/>
        <end position="1238"/>
    </location>
</feature>
<feature type="compositionally biased region" description="Polar residues" evidence="1">
    <location>
        <begin position="1185"/>
        <end position="1198"/>
    </location>
</feature>
<feature type="compositionally biased region" description="Acidic residues" evidence="1">
    <location>
        <begin position="448"/>
        <end position="459"/>
    </location>
</feature>
<feature type="region of interest" description="Disordered" evidence="1">
    <location>
        <begin position="1310"/>
        <end position="1342"/>
    </location>
</feature>
<dbReference type="Proteomes" id="UP000242814">
    <property type="component" value="Unassembled WGS sequence"/>
</dbReference>
<dbReference type="SMART" id="SM00355">
    <property type="entry name" value="ZnF_C2H2"/>
    <property type="match status" value="3"/>
</dbReference>
<feature type="compositionally biased region" description="Low complexity" evidence="1">
    <location>
        <begin position="1326"/>
        <end position="1342"/>
    </location>
</feature>
<proteinExistence type="predicted"/>
<dbReference type="VEuPathDB" id="FungiDB:PABG_00059"/>
<dbReference type="InterPro" id="IPR058925">
    <property type="entry name" value="zf-C2H2_AcuF"/>
</dbReference>
<feature type="compositionally biased region" description="Acidic residues" evidence="1">
    <location>
        <begin position="748"/>
        <end position="758"/>
    </location>
</feature>
<dbReference type="EMBL" id="LZYO01000047">
    <property type="protein sequence ID" value="ODH39816.1"/>
    <property type="molecule type" value="Genomic_DNA"/>
</dbReference>
<feature type="compositionally biased region" description="Basic and acidic residues" evidence="1">
    <location>
        <begin position="621"/>
        <end position="632"/>
    </location>
</feature>
<organism evidence="3 4">
    <name type="scientific">Paracoccidioides brasiliensis</name>
    <dbReference type="NCBI Taxonomy" id="121759"/>
    <lineage>
        <taxon>Eukaryota</taxon>
        <taxon>Fungi</taxon>
        <taxon>Dikarya</taxon>
        <taxon>Ascomycota</taxon>
        <taxon>Pezizomycotina</taxon>
        <taxon>Eurotiomycetes</taxon>
        <taxon>Eurotiomycetidae</taxon>
        <taxon>Onygenales</taxon>
        <taxon>Ajellomycetaceae</taxon>
        <taxon>Paracoccidioides</taxon>
    </lineage>
</organism>
<feature type="compositionally biased region" description="Polar residues" evidence="1">
    <location>
        <begin position="514"/>
        <end position="530"/>
    </location>
</feature>